<organism evidence="1">
    <name type="scientific">Anguilla anguilla</name>
    <name type="common">European freshwater eel</name>
    <name type="synonym">Muraena anguilla</name>
    <dbReference type="NCBI Taxonomy" id="7936"/>
    <lineage>
        <taxon>Eukaryota</taxon>
        <taxon>Metazoa</taxon>
        <taxon>Chordata</taxon>
        <taxon>Craniata</taxon>
        <taxon>Vertebrata</taxon>
        <taxon>Euteleostomi</taxon>
        <taxon>Actinopterygii</taxon>
        <taxon>Neopterygii</taxon>
        <taxon>Teleostei</taxon>
        <taxon>Anguilliformes</taxon>
        <taxon>Anguillidae</taxon>
        <taxon>Anguilla</taxon>
    </lineage>
</organism>
<protein>
    <submittedName>
        <fullName evidence="1">Uncharacterized protein</fullName>
    </submittedName>
</protein>
<name>A0A0E9TAA5_ANGAN</name>
<dbReference type="AlphaFoldDB" id="A0A0E9TAA5"/>
<proteinExistence type="predicted"/>
<dbReference type="EMBL" id="GBXM01058240">
    <property type="protein sequence ID" value="JAH50337.1"/>
    <property type="molecule type" value="Transcribed_RNA"/>
</dbReference>
<evidence type="ECO:0000313" key="1">
    <source>
        <dbReference type="EMBL" id="JAH50337.1"/>
    </source>
</evidence>
<reference evidence="1" key="1">
    <citation type="submission" date="2014-11" db="EMBL/GenBank/DDBJ databases">
        <authorList>
            <person name="Amaro Gonzalez C."/>
        </authorList>
    </citation>
    <scope>NUCLEOTIDE SEQUENCE</scope>
</reference>
<reference evidence="1" key="2">
    <citation type="journal article" date="2015" name="Fish Shellfish Immunol.">
        <title>Early steps in the European eel (Anguilla anguilla)-Vibrio vulnificus interaction in the gills: Role of the RtxA13 toxin.</title>
        <authorList>
            <person name="Callol A."/>
            <person name="Pajuelo D."/>
            <person name="Ebbesson L."/>
            <person name="Teles M."/>
            <person name="MacKenzie S."/>
            <person name="Amaro C."/>
        </authorList>
    </citation>
    <scope>NUCLEOTIDE SEQUENCE</scope>
</reference>
<accession>A0A0E9TAA5</accession>
<sequence length="52" mass="6161">MLPFKVALENALAHYMDGKINRKTKSTSYKLLRNGRTYLREQPLRNVFFMAK</sequence>